<comment type="caution">
    <text evidence="8">The sequence shown here is derived from an EMBL/GenBank/DDBJ whole genome shotgun (WGS) entry which is preliminary data.</text>
</comment>
<dbReference type="Proteomes" id="UP001269267">
    <property type="component" value="Unassembled WGS sequence"/>
</dbReference>
<dbReference type="Gene3D" id="3.40.50.1980">
    <property type="entry name" value="Nitrogenase molybdenum iron protein domain"/>
    <property type="match status" value="2"/>
</dbReference>
<evidence type="ECO:0000256" key="5">
    <source>
        <dbReference type="ARBA" id="ARBA00022729"/>
    </source>
</evidence>
<dbReference type="PRINTS" id="PR00691">
    <property type="entry name" value="ADHESINB"/>
</dbReference>
<dbReference type="InterPro" id="IPR006127">
    <property type="entry name" value="ZnuA-like"/>
</dbReference>
<evidence type="ECO:0000256" key="4">
    <source>
        <dbReference type="ARBA" id="ARBA00022723"/>
    </source>
</evidence>
<dbReference type="PANTHER" id="PTHR42953:SF1">
    <property type="entry name" value="METAL-BINDING PROTEIN HI_0362-RELATED"/>
    <property type="match status" value="1"/>
</dbReference>
<evidence type="ECO:0000256" key="6">
    <source>
        <dbReference type="RuleBase" id="RU003512"/>
    </source>
</evidence>
<dbReference type="PRINTS" id="PR00690">
    <property type="entry name" value="ADHESNFAMILY"/>
</dbReference>
<dbReference type="RefSeq" id="WP_310539912.1">
    <property type="nucleotide sequence ID" value="NZ_JARWAI010000008.1"/>
</dbReference>
<evidence type="ECO:0000313" key="9">
    <source>
        <dbReference type="Proteomes" id="UP001269267"/>
    </source>
</evidence>
<feature type="signal peptide" evidence="7">
    <location>
        <begin position="1"/>
        <end position="19"/>
    </location>
</feature>
<dbReference type="PANTHER" id="PTHR42953">
    <property type="entry name" value="HIGH-AFFINITY ZINC UPTAKE SYSTEM PROTEIN ZNUA-RELATED"/>
    <property type="match status" value="1"/>
</dbReference>
<evidence type="ECO:0000256" key="2">
    <source>
        <dbReference type="ARBA" id="ARBA00011028"/>
    </source>
</evidence>
<dbReference type="InterPro" id="IPR006129">
    <property type="entry name" value="AdhesinB"/>
</dbReference>
<keyword evidence="3 6" id="KW-0813">Transport</keyword>
<dbReference type="SUPFAM" id="SSF53807">
    <property type="entry name" value="Helical backbone' metal receptor"/>
    <property type="match status" value="1"/>
</dbReference>
<dbReference type="InterPro" id="IPR050492">
    <property type="entry name" value="Bact_metal-bind_prot9"/>
</dbReference>
<evidence type="ECO:0000256" key="3">
    <source>
        <dbReference type="ARBA" id="ARBA00022448"/>
    </source>
</evidence>
<proteinExistence type="inferred from homology"/>
<keyword evidence="9" id="KW-1185">Reference proteome</keyword>
<accession>A0ABU1GDN1</accession>
<comment type="subcellular location">
    <subcellularLocation>
        <location evidence="1">Cell envelope</location>
    </subcellularLocation>
</comment>
<evidence type="ECO:0000256" key="1">
    <source>
        <dbReference type="ARBA" id="ARBA00004196"/>
    </source>
</evidence>
<evidence type="ECO:0000256" key="7">
    <source>
        <dbReference type="SAM" id="SignalP"/>
    </source>
</evidence>
<name>A0ABU1GDN1_9GAMM</name>
<dbReference type="Pfam" id="PF01297">
    <property type="entry name" value="ZnuA"/>
    <property type="match status" value="1"/>
</dbReference>
<evidence type="ECO:0000313" key="8">
    <source>
        <dbReference type="EMBL" id="MDR5875602.1"/>
    </source>
</evidence>
<keyword evidence="4" id="KW-0479">Metal-binding</keyword>
<dbReference type="EMBL" id="JARWAI010000008">
    <property type="protein sequence ID" value="MDR5875602.1"/>
    <property type="molecule type" value="Genomic_DNA"/>
</dbReference>
<gene>
    <name evidence="8" type="ORF">QC815_11800</name>
</gene>
<sequence length="300" mass="32501">MYVSSLLVALLLVNLPAMAQTPLRVVVSFSVIADLTERVAGDDASVDVIVPPGEDVHRWELTPPNVLALEDADLVLYNGFELEPWLRDVQAIVEDELPMVALAEHADYPTLPLTIGRYQNSANPHMWMAPQGAAAYVDVIADTLSAHAPGHAEAFNQRADDLKQTLTDLDADIQERLDGIPQTNRSLVTSEAGLAYFANAYDLEYTALWGMNHETLGKAAAMAHLQAQLADTRPPALFYESTTPKIHMDAQARDADLPLAGPLYVDALSGSDGPAADYTAMLRHNVELLHAALGGAREED</sequence>
<feature type="chain" id="PRO_5045687506" evidence="7">
    <location>
        <begin position="20"/>
        <end position="300"/>
    </location>
</feature>
<organism evidence="8 9">
    <name type="scientific">Vreelandella gomseomensis</name>
    <dbReference type="NCBI Taxonomy" id="370766"/>
    <lineage>
        <taxon>Bacteria</taxon>
        <taxon>Pseudomonadati</taxon>
        <taxon>Pseudomonadota</taxon>
        <taxon>Gammaproteobacteria</taxon>
        <taxon>Oceanospirillales</taxon>
        <taxon>Halomonadaceae</taxon>
        <taxon>Vreelandella</taxon>
    </lineage>
</organism>
<dbReference type="InterPro" id="IPR006128">
    <property type="entry name" value="Lipoprotein_PsaA-like"/>
</dbReference>
<comment type="similarity">
    <text evidence="2 6">Belongs to the bacterial solute-binding protein 9 family.</text>
</comment>
<reference evidence="8 9" key="1">
    <citation type="submission" date="2023-04" db="EMBL/GenBank/DDBJ databases">
        <title>A long-awaited taxogenomic arrangement of the family Halomonadaceae.</title>
        <authorList>
            <person name="De La Haba R."/>
            <person name="Chuvochina M."/>
            <person name="Wittouck S."/>
            <person name="Arahal D.R."/>
            <person name="Sanchez-Porro C."/>
            <person name="Hugenholtz P."/>
            <person name="Ventosa A."/>
        </authorList>
    </citation>
    <scope>NUCLEOTIDE SEQUENCE [LARGE SCALE GENOMIC DNA]</scope>
    <source>
        <strain evidence="8 9">DSM 18042</strain>
    </source>
</reference>
<keyword evidence="5 7" id="KW-0732">Signal</keyword>
<protein>
    <submittedName>
        <fullName evidence="8">Zinc ABC transporter substrate-binding protein</fullName>
    </submittedName>
</protein>